<feature type="region of interest" description="Disordered" evidence="1">
    <location>
        <begin position="80"/>
        <end position="99"/>
    </location>
</feature>
<organism evidence="2 3">
    <name type="scientific">Portunus trituberculatus</name>
    <name type="common">Swimming crab</name>
    <name type="synonym">Neptunus trituberculatus</name>
    <dbReference type="NCBI Taxonomy" id="210409"/>
    <lineage>
        <taxon>Eukaryota</taxon>
        <taxon>Metazoa</taxon>
        <taxon>Ecdysozoa</taxon>
        <taxon>Arthropoda</taxon>
        <taxon>Crustacea</taxon>
        <taxon>Multicrustacea</taxon>
        <taxon>Malacostraca</taxon>
        <taxon>Eumalacostraca</taxon>
        <taxon>Eucarida</taxon>
        <taxon>Decapoda</taxon>
        <taxon>Pleocyemata</taxon>
        <taxon>Brachyura</taxon>
        <taxon>Eubrachyura</taxon>
        <taxon>Portunoidea</taxon>
        <taxon>Portunidae</taxon>
        <taxon>Portuninae</taxon>
        <taxon>Portunus</taxon>
    </lineage>
</organism>
<evidence type="ECO:0000313" key="2">
    <source>
        <dbReference type="EMBL" id="MPC13176.1"/>
    </source>
</evidence>
<evidence type="ECO:0000313" key="3">
    <source>
        <dbReference type="Proteomes" id="UP000324222"/>
    </source>
</evidence>
<name>A0A5B7CXT6_PORTR</name>
<proteinExistence type="predicted"/>
<dbReference type="EMBL" id="VSRR010000263">
    <property type="protein sequence ID" value="MPC13176.1"/>
    <property type="molecule type" value="Genomic_DNA"/>
</dbReference>
<evidence type="ECO:0000256" key="1">
    <source>
        <dbReference type="SAM" id="MobiDB-lite"/>
    </source>
</evidence>
<reference evidence="2 3" key="1">
    <citation type="submission" date="2019-05" db="EMBL/GenBank/DDBJ databases">
        <title>Another draft genome of Portunus trituberculatus and its Hox gene families provides insights of decapod evolution.</title>
        <authorList>
            <person name="Jeong J.-H."/>
            <person name="Song I."/>
            <person name="Kim S."/>
            <person name="Choi T."/>
            <person name="Kim D."/>
            <person name="Ryu S."/>
            <person name="Kim W."/>
        </authorList>
    </citation>
    <scope>NUCLEOTIDE SEQUENCE [LARGE SCALE GENOMIC DNA]</scope>
    <source>
        <tissue evidence="2">Muscle</tissue>
    </source>
</reference>
<dbReference type="Proteomes" id="UP000324222">
    <property type="component" value="Unassembled WGS sequence"/>
</dbReference>
<feature type="region of interest" description="Disordered" evidence="1">
    <location>
        <begin position="16"/>
        <end position="66"/>
    </location>
</feature>
<accession>A0A5B7CXT6</accession>
<keyword evidence="3" id="KW-1185">Reference proteome</keyword>
<comment type="caution">
    <text evidence="2">The sequence shown here is derived from an EMBL/GenBank/DDBJ whole genome shotgun (WGS) entry which is preliminary data.</text>
</comment>
<sequence>MLAAGLEACAPATLFLPEGSSEPHQCEHKAQQENPHGHGQVFGASGKREVSPAPAPPTARAPPASLCQCQHPGRSLLRSARGIPETTHPLAHGPLKASR</sequence>
<protein>
    <submittedName>
        <fullName evidence="2">Uncharacterized protein</fullName>
    </submittedName>
</protein>
<gene>
    <name evidence="2" type="ORF">E2C01_005897</name>
</gene>
<dbReference type="AlphaFoldDB" id="A0A5B7CXT6"/>